<dbReference type="RefSeq" id="WP_160779206.1">
    <property type="nucleotide sequence ID" value="NZ_BAAAZF010000001.1"/>
</dbReference>
<sequence length="708" mass="77676">MSFKNFALRGASAVALSVLGMGLAPATTGVAIAQDGGSGEEIVVTGQPIDLGVIGAIPSTQQVRISPNGDRLAMTVNRDGEEVYAVLDLNNPQARPKVFASAGEFREAGDRTVGFYTWVGNDHIVFQLVSRENLFGQRADLARLVGFDVNTGKAEPLVWRDSGGNASQMLHIDHEKGEFLLQRTNRSYSSGADQRRPEVVKVDVATGRYTRVQRPNLIVGGWFADGDGNVRMGSAYDPDSGEARMLYRPGEKGNFKTVQKVVDESFTGEGINPEIFLDEPDMAIATSNHTGFNKVYKVNLATMELGEELFGVDGYDVDGVISNKEDNKLIGVQYRTDRSRVEYFDPFMKAIQEQVLDASFGKGNARVVSSSEDQKKMVIRVADTSQMGGFFYYNSDNGDFKTIGWTNNGLQDAKLNPVKAMRYTASDGVEIEMIVTMPRHRIGQKNLPVMMITHGGPFGPRDTADYDGFGWNQAMAEQGYVVVQPNYRGSGGYGAEFIKMGRDDGFGMRMQDDLNDAIDHLAKEGIVDANRACMMGWSYGGYASARAAQRDPNRWRCTIAGAGVYDLELMRQYDVGYLGKFGSNYLAKGAADLDTVSPAKNGGGDWSPIAIVHGVRDARVPYEQARTLVNSLKSAGKVEGRDFVYLEQPKNTHNLPYTDTRVEWLGTATAWAHKYNPAFIESDADYAKRPKQLDAAAVKMAEELNFTL</sequence>
<feature type="domain" description="Peptidase S9 prolyl oligopeptidase catalytic" evidence="3">
    <location>
        <begin position="471"/>
        <end position="675"/>
    </location>
</feature>
<protein>
    <submittedName>
        <fullName evidence="4">Prolyl oligopeptidase family serine peptidase</fullName>
    </submittedName>
</protein>
<dbReference type="PANTHER" id="PTHR42776">
    <property type="entry name" value="SERINE PEPTIDASE S9 FAMILY MEMBER"/>
    <property type="match status" value="1"/>
</dbReference>
<organism evidence="4 5">
    <name type="scientific">Parerythrobacter jejuensis</name>
    <dbReference type="NCBI Taxonomy" id="795812"/>
    <lineage>
        <taxon>Bacteria</taxon>
        <taxon>Pseudomonadati</taxon>
        <taxon>Pseudomonadota</taxon>
        <taxon>Alphaproteobacteria</taxon>
        <taxon>Sphingomonadales</taxon>
        <taxon>Erythrobacteraceae</taxon>
        <taxon>Parerythrobacter</taxon>
    </lineage>
</organism>
<evidence type="ECO:0000313" key="5">
    <source>
        <dbReference type="Proteomes" id="UP000446786"/>
    </source>
</evidence>
<keyword evidence="1" id="KW-0378">Hydrolase</keyword>
<accession>A0A845AYG0</accession>
<reference evidence="4 5" key="1">
    <citation type="submission" date="2019-12" db="EMBL/GenBank/DDBJ databases">
        <title>Genomic-based taxomic classification of the family Erythrobacteraceae.</title>
        <authorList>
            <person name="Xu L."/>
        </authorList>
    </citation>
    <scope>NUCLEOTIDE SEQUENCE [LARGE SCALE GENOMIC DNA]</scope>
    <source>
        <strain evidence="4 5">JCM 16677</strain>
    </source>
</reference>
<keyword evidence="5" id="KW-1185">Reference proteome</keyword>
<dbReference type="OrthoDB" id="1094230at2"/>
<keyword evidence="2" id="KW-0732">Signal</keyword>
<feature type="signal peptide" evidence="2">
    <location>
        <begin position="1"/>
        <end position="26"/>
    </location>
</feature>
<evidence type="ECO:0000259" key="3">
    <source>
        <dbReference type="Pfam" id="PF00326"/>
    </source>
</evidence>
<dbReference type="GO" id="GO:0004252">
    <property type="term" value="F:serine-type endopeptidase activity"/>
    <property type="evidence" value="ECO:0007669"/>
    <property type="project" value="TreeGrafter"/>
</dbReference>
<dbReference type="Proteomes" id="UP000446786">
    <property type="component" value="Unassembled WGS sequence"/>
</dbReference>
<dbReference type="GO" id="GO:0006508">
    <property type="term" value="P:proteolysis"/>
    <property type="evidence" value="ECO:0007669"/>
    <property type="project" value="InterPro"/>
</dbReference>
<evidence type="ECO:0000313" key="4">
    <source>
        <dbReference type="EMBL" id="MXP31798.1"/>
    </source>
</evidence>
<dbReference type="SUPFAM" id="SSF53474">
    <property type="entry name" value="alpha/beta-Hydrolases"/>
    <property type="match status" value="1"/>
</dbReference>
<feature type="chain" id="PRO_5033055430" evidence="2">
    <location>
        <begin position="27"/>
        <end position="708"/>
    </location>
</feature>
<gene>
    <name evidence="4" type="ORF">GRI94_08175</name>
</gene>
<evidence type="ECO:0000256" key="1">
    <source>
        <dbReference type="ARBA" id="ARBA00022801"/>
    </source>
</evidence>
<dbReference type="InterPro" id="IPR029058">
    <property type="entry name" value="AB_hydrolase_fold"/>
</dbReference>
<dbReference type="EMBL" id="WTYE01000001">
    <property type="protein sequence ID" value="MXP31798.1"/>
    <property type="molecule type" value="Genomic_DNA"/>
</dbReference>
<dbReference type="InterPro" id="IPR001375">
    <property type="entry name" value="Peptidase_S9_cat"/>
</dbReference>
<comment type="caution">
    <text evidence="4">The sequence shown here is derived from an EMBL/GenBank/DDBJ whole genome shotgun (WGS) entry which is preliminary data.</text>
</comment>
<proteinExistence type="predicted"/>
<dbReference type="Gene3D" id="3.40.50.1820">
    <property type="entry name" value="alpha/beta hydrolase"/>
    <property type="match status" value="1"/>
</dbReference>
<evidence type="ECO:0000256" key="2">
    <source>
        <dbReference type="SAM" id="SignalP"/>
    </source>
</evidence>
<dbReference type="AlphaFoldDB" id="A0A845AYG0"/>
<dbReference type="PANTHER" id="PTHR42776:SF27">
    <property type="entry name" value="DIPEPTIDYL PEPTIDASE FAMILY MEMBER 6"/>
    <property type="match status" value="1"/>
</dbReference>
<dbReference type="Pfam" id="PF00326">
    <property type="entry name" value="Peptidase_S9"/>
    <property type="match status" value="1"/>
</dbReference>
<name>A0A845AYG0_9SPHN</name>
<dbReference type="SUPFAM" id="SSF82171">
    <property type="entry name" value="DPP6 N-terminal domain-like"/>
    <property type="match status" value="1"/>
</dbReference>